<dbReference type="InterPro" id="IPR027417">
    <property type="entry name" value="P-loop_NTPase"/>
</dbReference>
<evidence type="ECO:0000313" key="12">
    <source>
        <dbReference type="EMBL" id="KAF2482745.1"/>
    </source>
</evidence>
<dbReference type="SUPFAM" id="SSF52540">
    <property type="entry name" value="P-loop containing nucleoside triphosphate hydrolases"/>
    <property type="match status" value="2"/>
</dbReference>
<dbReference type="OrthoDB" id="431497at2759"/>
<feature type="region of interest" description="Disordered" evidence="10">
    <location>
        <begin position="874"/>
        <end position="904"/>
    </location>
</feature>
<keyword evidence="4" id="KW-0498">Mitosis</keyword>
<keyword evidence="3" id="KW-0132">Cell division</keyword>
<evidence type="ECO:0000256" key="7">
    <source>
        <dbReference type="ARBA" id="ARBA00023306"/>
    </source>
</evidence>
<feature type="compositionally biased region" description="Basic and acidic residues" evidence="10">
    <location>
        <begin position="888"/>
        <end position="904"/>
    </location>
</feature>
<dbReference type="GO" id="GO:0051276">
    <property type="term" value="P:chromosome organization"/>
    <property type="evidence" value="ECO:0007669"/>
    <property type="project" value="InterPro"/>
</dbReference>
<dbReference type="CDD" id="cd03272">
    <property type="entry name" value="ABC_SMC3_euk"/>
    <property type="match status" value="1"/>
</dbReference>
<dbReference type="Gene3D" id="1.20.1060.20">
    <property type="match status" value="1"/>
</dbReference>
<dbReference type="PIRSF" id="PIRSF005719">
    <property type="entry name" value="SMC"/>
    <property type="match status" value="1"/>
</dbReference>
<dbReference type="InterPro" id="IPR003395">
    <property type="entry name" value="RecF/RecN/SMC_N"/>
</dbReference>
<sequence>MYIKQIIIQGFKSYKDQTVIEPFSPKHNVIVGRNGSGKSNFFAAIRFVLNDAGYDHLMREDRQNLLHEGAGSAVMNAYVEVIFDNADERFPTGTPEVILRRTIGQKKDEYSLNRKNTTKQEVMNMLESAGFSKSNPYYIVPQGRVSKITNMKDADRLQLLKQVAGTDVYDERRLSSLRIMQDTEQKRSQVDEVLVTIRNRLEELEEEKEELRAYQEKDRERRCLEYSIYKGEQDALQDALGTLSENREGGMEQTDENREALEQCEVQLEQIEGEISELQQQLKVLVEEKGQLESERRDTAREKAKIELDVQSISANQAAAQQARQQHETDLRDVQGQIKQREAALAQIMPEYAARQEQEKALKRQMQEAEATRQRLYAKQGRQDQFKSKRDRDQYLQREINDVNVALGKRKAVVLETTEEITELETQIATLDSEVADMHHRIDNRGDEQQKISAEVQQKKEEQHQLLDQRKELWREEAKLDSVIDNARQELEKAEHFLSRMMDQNLSRGLQNVRRLVRQHDIQGAHGPLGELFEFSDKYKTAIEVTAGTSLFNYVVDNDEIAARLSEMLKKDKLGRVTFVPLAQVKVKPANIPKASDAVHLITKLKYNAKFDKAFQQVFGKTVVCPNLQVAAQYARSHGVSAITPDGDRSDKKGALTGGWHDVRNSRMDGMKRAEQARAAYEKDASRKAEIQAQLDALGQQVTKALSELQRFEQRRAQMEGGYGPLREELRRQQEVLNSKRDELERKQKQRDTVQGLVRDLGEQLSGYEAELQGDFKKALSNEEEQRLESLSAQLPDLRKQHAQVSGERSELEVKKSNIELELRENLRLRLDQLQSMDPGASLDGSGSSTNLKEQQRDLKRISAALDAVNKRLNENEASTEETQQQLQEREQRHTDKQTESENLRRAIRNHQKEFEKAAKKRALLSANLARVSTDIRNLGALPDVAFTAQYTNLKTSTVTTRLHKVQDALKKYGHVNKKAFEQFAQFEKQRDSLEKRREELSASAESIQDLIDHLDQRKDEAIERTFRQVSREFHRIFERLVPAGRGKLIIGKRSDKQVRNEEVESDEDEDGGERSVENYTGIAISVSFNSKHDEQQRIGQLSGGQKSLCALALIFAIQASDPAPFYLFDEIDANLDAQYRTSVAQLLQESAQTGQFICTTFRPEMLLVAEKCYGVSYLHKTSSIDVVSRDQALDFVEGQTGGK</sequence>
<evidence type="ECO:0000256" key="9">
    <source>
        <dbReference type="SAM" id="Coils"/>
    </source>
</evidence>
<keyword evidence="7" id="KW-0131">Cell cycle</keyword>
<dbReference type="PANTHER" id="PTHR43977">
    <property type="entry name" value="STRUCTURAL MAINTENANCE OF CHROMOSOMES PROTEIN 3"/>
    <property type="match status" value="1"/>
</dbReference>
<dbReference type="Proteomes" id="UP000799767">
    <property type="component" value="Unassembled WGS sequence"/>
</dbReference>
<evidence type="ECO:0000256" key="6">
    <source>
        <dbReference type="ARBA" id="ARBA00023242"/>
    </source>
</evidence>
<evidence type="ECO:0000256" key="10">
    <source>
        <dbReference type="SAM" id="MobiDB-lite"/>
    </source>
</evidence>
<dbReference type="FunFam" id="3.40.50.300:FF:000370">
    <property type="entry name" value="Structural maintenance of chromosomes 3"/>
    <property type="match status" value="1"/>
</dbReference>
<dbReference type="GO" id="GO:0051301">
    <property type="term" value="P:cell division"/>
    <property type="evidence" value="ECO:0007669"/>
    <property type="project" value="UniProtKB-KW"/>
</dbReference>
<dbReference type="Pfam" id="PF02463">
    <property type="entry name" value="SMC_N"/>
    <property type="match status" value="1"/>
</dbReference>
<keyword evidence="6 8" id="KW-0539">Nucleus</keyword>
<dbReference type="Gene3D" id="3.40.50.300">
    <property type="entry name" value="P-loop containing nucleotide triphosphate hydrolases"/>
    <property type="match status" value="2"/>
</dbReference>
<feature type="coiled-coil region" evidence="9">
    <location>
        <begin position="977"/>
        <end position="1025"/>
    </location>
</feature>
<feature type="coiled-coil region" evidence="9">
    <location>
        <begin position="688"/>
        <end position="750"/>
    </location>
</feature>
<evidence type="ECO:0000256" key="2">
    <source>
        <dbReference type="ARBA" id="ARBA00005917"/>
    </source>
</evidence>
<proteinExistence type="inferred from homology"/>
<dbReference type="GeneID" id="54478292"/>
<feature type="coiled-coil region" evidence="9">
    <location>
        <begin position="414"/>
        <end position="441"/>
    </location>
</feature>
<dbReference type="GO" id="GO:0007059">
    <property type="term" value="P:chromosome segregation"/>
    <property type="evidence" value="ECO:0007669"/>
    <property type="project" value="UniProtKB-ARBA"/>
</dbReference>
<dbReference type="InterPro" id="IPR041741">
    <property type="entry name" value="SMC3_ABC_euk"/>
</dbReference>
<gene>
    <name evidence="12" type="ORF">BDY17DRAFT_325004</name>
</gene>
<comment type="similarity">
    <text evidence="2">Belongs to the SMC family. SMC3 subfamily.</text>
</comment>
<dbReference type="GO" id="GO:0005634">
    <property type="term" value="C:nucleus"/>
    <property type="evidence" value="ECO:0007669"/>
    <property type="project" value="UniProtKB-SubCell"/>
</dbReference>
<feature type="domain" description="SMC hinge" evidence="11">
    <location>
        <begin position="523"/>
        <end position="635"/>
    </location>
</feature>
<feature type="coiled-coil region" evidence="9">
    <location>
        <begin position="254"/>
        <end position="302"/>
    </location>
</feature>
<protein>
    <recommendedName>
        <fullName evidence="8">Structural maintenance of chromosomes protein</fullName>
    </recommendedName>
</protein>
<dbReference type="SUPFAM" id="SSF75553">
    <property type="entry name" value="Smc hinge domain"/>
    <property type="match status" value="1"/>
</dbReference>
<accession>A0A6A6PS87</accession>
<reference evidence="12" key="1">
    <citation type="journal article" date="2020" name="Stud. Mycol.">
        <title>101 Dothideomycetes genomes: a test case for predicting lifestyles and emergence of pathogens.</title>
        <authorList>
            <person name="Haridas S."/>
            <person name="Albert R."/>
            <person name="Binder M."/>
            <person name="Bloem J."/>
            <person name="Labutti K."/>
            <person name="Salamov A."/>
            <person name="Andreopoulos B."/>
            <person name="Baker S."/>
            <person name="Barry K."/>
            <person name="Bills G."/>
            <person name="Bluhm B."/>
            <person name="Cannon C."/>
            <person name="Castanera R."/>
            <person name="Culley D."/>
            <person name="Daum C."/>
            <person name="Ezra D."/>
            <person name="Gonzalez J."/>
            <person name="Henrissat B."/>
            <person name="Kuo A."/>
            <person name="Liang C."/>
            <person name="Lipzen A."/>
            <person name="Lutzoni F."/>
            <person name="Magnuson J."/>
            <person name="Mondo S."/>
            <person name="Nolan M."/>
            <person name="Ohm R."/>
            <person name="Pangilinan J."/>
            <person name="Park H.-J."/>
            <person name="Ramirez L."/>
            <person name="Alfaro M."/>
            <person name="Sun H."/>
            <person name="Tritt A."/>
            <person name="Yoshinaga Y."/>
            <person name="Zwiers L.-H."/>
            <person name="Turgeon B."/>
            <person name="Goodwin S."/>
            <person name="Spatafora J."/>
            <person name="Crous P."/>
            <person name="Grigoriev I."/>
        </authorList>
    </citation>
    <scope>NUCLEOTIDE SEQUENCE</scope>
    <source>
        <strain evidence="12">CBS 113389</strain>
    </source>
</reference>
<evidence type="ECO:0000256" key="1">
    <source>
        <dbReference type="ARBA" id="ARBA00004123"/>
    </source>
</evidence>
<evidence type="ECO:0000313" key="13">
    <source>
        <dbReference type="Proteomes" id="UP000799767"/>
    </source>
</evidence>
<dbReference type="Gene3D" id="1.10.287.1490">
    <property type="match status" value="1"/>
</dbReference>
<evidence type="ECO:0000259" key="11">
    <source>
        <dbReference type="SMART" id="SM00968"/>
    </source>
</evidence>
<name>A0A6A6PS87_9PEZI</name>
<dbReference type="InterPro" id="IPR036277">
    <property type="entry name" value="SMC_hinge_sf"/>
</dbReference>
<feature type="compositionally biased region" description="Basic and acidic residues" evidence="10">
    <location>
        <begin position="661"/>
        <end position="678"/>
    </location>
</feature>
<dbReference type="InterPro" id="IPR024704">
    <property type="entry name" value="SMC"/>
</dbReference>
<dbReference type="InterPro" id="IPR010935">
    <property type="entry name" value="SMC_hinge"/>
</dbReference>
<dbReference type="GO" id="GO:0016887">
    <property type="term" value="F:ATP hydrolysis activity"/>
    <property type="evidence" value="ECO:0007669"/>
    <property type="project" value="InterPro"/>
</dbReference>
<dbReference type="GO" id="GO:0005524">
    <property type="term" value="F:ATP binding"/>
    <property type="evidence" value="ECO:0007669"/>
    <property type="project" value="InterPro"/>
</dbReference>
<evidence type="ECO:0000256" key="5">
    <source>
        <dbReference type="ARBA" id="ARBA00023054"/>
    </source>
</evidence>
<feature type="region of interest" description="Disordered" evidence="10">
    <location>
        <begin position="1057"/>
        <end position="1077"/>
    </location>
</feature>
<dbReference type="SMART" id="SM00968">
    <property type="entry name" value="SMC_hinge"/>
    <property type="match status" value="1"/>
</dbReference>
<dbReference type="Gene3D" id="3.30.70.1620">
    <property type="match status" value="1"/>
</dbReference>
<dbReference type="RefSeq" id="XP_033589315.1">
    <property type="nucleotide sequence ID" value="XM_033737290.1"/>
</dbReference>
<dbReference type="FunFam" id="3.40.50.300:FF:000424">
    <property type="entry name" value="Structural maintenance of chromosomes 3"/>
    <property type="match status" value="1"/>
</dbReference>
<keyword evidence="5 9" id="KW-0175">Coiled coil</keyword>
<dbReference type="GO" id="GO:0005694">
    <property type="term" value="C:chromosome"/>
    <property type="evidence" value="ECO:0007669"/>
    <property type="project" value="InterPro"/>
</dbReference>
<evidence type="ECO:0000256" key="4">
    <source>
        <dbReference type="ARBA" id="ARBA00022776"/>
    </source>
</evidence>
<evidence type="ECO:0000256" key="8">
    <source>
        <dbReference type="PIRNR" id="PIRNR005719"/>
    </source>
</evidence>
<feature type="coiled-coil region" evidence="9">
    <location>
        <begin position="352"/>
        <end position="379"/>
    </location>
</feature>
<evidence type="ECO:0000256" key="3">
    <source>
        <dbReference type="ARBA" id="ARBA00022618"/>
    </source>
</evidence>
<feature type="coiled-coil region" evidence="9">
    <location>
        <begin position="187"/>
        <end position="221"/>
    </location>
</feature>
<dbReference type="AlphaFoldDB" id="A0A6A6PS87"/>
<dbReference type="EMBL" id="MU001636">
    <property type="protein sequence ID" value="KAF2482745.1"/>
    <property type="molecule type" value="Genomic_DNA"/>
</dbReference>
<keyword evidence="13" id="KW-1185">Reference proteome</keyword>
<organism evidence="12 13">
    <name type="scientific">Neohortaea acidophila</name>
    <dbReference type="NCBI Taxonomy" id="245834"/>
    <lineage>
        <taxon>Eukaryota</taxon>
        <taxon>Fungi</taxon>
        <taxon>Dikarya</taxon>
        <taxon>Ascomycota</taxon>
        <taxon>Pezizomycotina</taxon>
        <taxon>Dothideomycetes</taxon>
        <taxon>Dothideomycetidae</taxon>
        <taxon>Mycosphaerellales</taxon>
        <taxon>Teratosphaeriaceae</taxon>
        <taxon>Neohortaea</taxon>
    </lineage>
</organism>
<comment type="subcellular location">
    <subcellularLocation>
        <location evidence="1 8">Nucleus</location>
    </subcellularLocation>
</comment>
<dbReference type="Pfam" id="PF06470">
    <property type="entry name" value="SMC_hinge"/>
    <property type="match status" value="1"/>
</dbReference>
<feature type="region of interest" description="Disordered" evidence="10">
    <location>
        <begin position="643"/>
        <end position="678"/>
    </location>
</feature>